<dbReference type="SUPFAM" id="SSF56801">
    <property type="entry name" value="Acetyl-CoA synthetase-like"/>
    <property type="match status" value="1"/>
</dbReference>
<sequence length="493" mass="56926">MMKTVIDILENTVKRVPNNIFLMEKNSQITYSEFWRLTQKKASFLKDRSQMYRPVALLMDKSIELVSWMMACAYCGACYCVLDTRQSEERLSKMLEQLQPSCLIVKQGYEKLVSSFEYLLEEDILLSTEEVELKTHCYSNAPLYINFTSGSTGQPKGVAVSHRSVLDFIPTFCKTFQFQEDDVFANQAPLDFDVSVKDLYSAMYLGASVILIPREFFSNPTDLMDLLVEKEATVLVWAVSALCFVSIMNGLSYRLPDRIHSILFSGEVMPVKHLRKWMKFLPQVRYVNLYGPTEITCNCTYEIIDQKGDLDHISIGKAFDNEWVFLLDENDQLVKEPNRIGEICVSGDCLALGYWNLPEKTATSFPLNPFVKEVEIRMYRTGDQAYYDETGKLFFQGRKDFQIKHLGHRIELGEIEIVMQEHLACERACVLYDAKRSKIEAHFEGTLTKEEMADFLKKKLPSYMIPNHIHFWPHLPMTKNGKIDRQALKGDFV</sequence>
<keyword evidence="1" id="KW-0596">Phosphopantetheine</keyword>
<dbReference type="InterPro" id="IPR045851">
    <property type="entry name" value="AMP-bd_C_sf"/>
</dbReference>
<accession>D2MQB7</accession>
<dbReference type="STRING" id="679192.HMPREF9013_0467"/>
<dbReference type="InterPro" id="IPR025110">
    <property type="entry name" value="AMP-bd_C"/>
</dbReference>
<evidence type="ECO:0000313" key="6">
    <source>
        <dbReference type="Proteomes" id="UP000005017"/>
    </source>
</evidence>
<dbReference type="InterPro" id="IPR010071">
    <property type="entry name" value="AA_adenyl_dom"/>
</dbReference>
<keyword evidence="2" id="KW-0597">Phosphoprotein</keyword>
<dbReference type="PANTHER" id="PTHR44845">
    <property type="entry name" value="CARRIER DOMAIN-CONTAINING PROTEIN"/>
    <property type="match status" value="1"/>
</dbReference>
<evidence type="ECO:0000256" key="2">
    <source>
        <dbReference type="ARBA" id="ARBA00022553"/>
    </source>
</evidence>
<evidence type="ECO:0000256" key="1">
    <source>
        <dbReference type="ARBA" id="ARBA00022450"/>
    </source>
</evidence>
<evidence type="ECO:0000259" key="3">
    <source>
        <dbReference type="Pfam" id="PF00501"/>
    </source>
</evidence>
<dbReference type="InterPro" id="IPR000873">
    <property type="entry name" value="AMP-dep_synth/lig_dom"/>
</dbReference>
<dbReference type="EMBL" id="ADFR01000016">
    <property type="protein sequence ID" value="EFC05186.1"/>
    <property type="molecule type" value="Genomic_DNA"/>
</dbReference>
<organism evidence="5 6">
    <name type="scientific">Bulleidia extructa W1219</name>
    <dbReference type="NCBI Taxonomy" id="679192"/>
    <lineage>
        <taxon>Bacteria</taxon>
        <taxon>Bacillati</taxon>
        <taxon>Bacillota</taxon>
        <taxon>Erysipelotrichia</taxon>
        <taxon>Erysipelotrichales</taxon>
        <taxon>Erysipelotrichaceae</taxon>
        <taxon>Bulleidia</taxon>
    </lineage>
</organism>
<keyword evidence="6" id="KW-1185">Reference proteome</keyword>
<comment type="caution">
    <text evidence="5">The sequence shown here is derived from an EMBL/GenBank/DDBJ whole genome shotgun (WGS) entry which is preliminary data.</text>
</comment>
<dbReference type="NCBIfam" id="TIGR01733">
    <property type="entry name" value="AA-adenyl-dom"/>
    <property type="match status" value="1"/>
</dbReference>
<dbReference type="eggNOG" id="COG1020">
    <property type="taxonomic scope" value="Bacteria"/>
</dbReference>
<dbReference type="OrthoDB" id="2203190at2"/>
<dbReference type="Proteomes" id="UP000005017">
    <property type="component" value="Unassembled WGS sequence"/>
</dbReference>
<evidence type="ECO:0000259" key="4">
    <source>
        <dbReference type="Pfam" id="PF13193"/>
    </source>
</evidence>
<feature type="domain" description="AMP-dependent synthetase/ligase" evidence="3">
    <location>
        <begin position="10"/>
        <end position="355"/>
    </location>
</feature>
<evidence type="ECO:0000313" key="5">
    <source>
        <dbReference type="EMBL" id="EFC05186.1"/>
    </source>
</evidence>
<protein>
    <submittedName>
        <fullName evidence="5">AMP-binding enzyme</fullName>
    </submittedName>
</protein>
<dbReference type="Gene3D" id="3.30.300.30">
    <property type="match status" value="1"/>
</dbReference>
<name>D2MQB7_9FIRM</name>
<dbReference type="CDD" id="cd05930">
    <property type="entry name" value="A_NRPS"/>
    <property type="match status" value="1"/>
</dbReference>
<feature type="domain" description="AMP-binding enzyme C-terminal" evidence="4">
    <location>
        <begin position="445"/>
        <end position="482"/>
    </location>
</feature>
<dbReference type="InterPro" id="IPR042099">
    <property type="entry name" value="ANL_N_sf"/>
</dbReference>
<proteinExistence type="predicted"/>
<dbReference type="InterPro" id="IPR020845">
    <property type="entry name" value="AMP-binding_CS"/>
</dbReference>
<dbReference type="PROSITE" id="PS00455">
    <property type="entry name" value="AMP_BINDING"/>
    <property type="match status" value="1"/>
</dbReference>
<reference evidence="6" key="1">
    <citation type="submission" date="2009-12" db="EMBL/GenBank/DDBJ databases">
        <title>Sequence of Clostridiales genomosp. BVAB3 str. UPII9-5.</title>
        <authorList>
            <person name="Madupu R."/>
            <person name="Durkin A.S."/>
            <person name="Torralba M."/>
            <person name="Methe B."/>
            <person name="Sutton G.G."/>
            <person name="Strausberg R.L."/>
            <person name="Nelson K.E."/>
        </authorList>
    </citation>
    <scope>NUCLEOTIDE SEQUENCE [LARGE SCALE GENOMIC DNA]</scope>
    <source>
        <strain evidence="6">W1219</strain>
    </source>
</reference>
<dbReference type="PANTHER" id="PTHR44845:SF6">
    <property type="entry name" value="BETA-ALANINE-ACTIVATING ENZYME"/>
    <property type="match status" value="1"/>
</dbReference>
<dbReference type="AlphaFoldDB" id="D2MQB7"/>
<dbReference type="Pfam" id="PF00501">
    <property type="entry name" value="AMP-binding"/>
    <property type="match status" value="1"/>
</dbReference>
<dbReference type="Pfam" id="PF13193">
    <property type="entry name" value="AMP-binding_C"/>
    <property type="match status" value="1"/>
</dbReference>
<gene>
    <name evidence="5" type="ORF">HMPREF9013_0467</name>
</gene>
<dbReference type="Gene3D" id="3.40.50.12780">
    <property type="entry name" value="N-terminal domain of ligase-like"/>
    <property type="match status" value="1"/>
</dbReference>